<dbReference type="EMBL" id="CP117466">
    <property type="protein sequence ID" value="WDA11669.1"/>
    <property type="molecule type" value="Genomic_DNA"/>
</dbReference>
<accession>A0ABY7UPR0</accession>
<organism evidence="2 3">
    <name type="scientific">Paracoccus marcusii</name>
    <dbReference type="NCBI Taxonomy" id="59779"/>
    <lineage>
        <taxon>Bacteria</taxon>
        <taxon>Pseudomonadati</taxon>
        <taxon>Pseudomonadota</taxon>
        <taxon>Alphaproteobacteria</taxon>
        <taxon>Rhodobacterales</taxon>
        <taxon>Paracoccaceae</taxon>
        <taxon>Paracoccus</taxon>
    </lineage>
</organism>
<dbReference type="RefSeq" id="WP_273742875.1">
    <property type="nucleotide sequence ID" value="NZ_CP117466.1"/>
</dbReference>
<feature type="region of interest" description="Disordered" evidence="1">
    <location>
        <begin position="72"/>
        <end position="100"/>
    </location>
</feature>
<sequence>MASITNNTREAVILPTGHTVARLDRLETSNAVLRSADNVRTITTMVAAKMIDVEYDPDPIEEAAEAATSVIDAPDRKPCPQIPLTPTAWADVPAEPKKDA</sequence>
<proteinExistence type="predicted"/>
<protein>
    <submittedName>
        <fullName evidence="2">Uncharacterized protein</fullName>
    </submittedName>
</protein>
<keyword evidence="3" id="KW-1185">Reference proteome</keyword>
<reference evidence="2 3" key="1">
    <citation type="submission" date="2023-02" db="EMBL/GenBank/DDBJ databases">
        <title>Whole genome sequenc of Paracoccus marcusii MBLB0836.</title>
        <authorList>
            <person name="Seo M.-J."/>
            <person name="Cho E.-S."/>
            <person name="Hwang C.Y."/>
        </authorList>
    </citation>
    <scope>NUCLEOTIDE SEQUENCE [LARGE SCALE GENOMIC DNA]</scope>
    <source>
        <strain evidence="2 3">MBLB0836</strain>
    </source>
</reference>
<evidence type="ECO:0000313" key="3">
    <source>
        <dbReference type="Proteomes" id="UP001216899"/>
    </source>
</evidence>
<evidence type="ECO:0000256" key="1">
    <source>
        <dbReference type="SAM" id="MobiDB-lite"/>
    </source>
</evidence>
<evidence type="ECO:0000313" key="2">
    <source>
        <dbReference type="EMBL" id="WDA11669.1"/>
    </source>
</evidence>
<name>A0ABY7UPR0_9RHOB</name>
<dbReference type="Proteomes" id="UP001216899">
    <property type="component" value="Chromosome"/>
</dbReference>
<gene>
    <name evidence="2" type="ORF">PRL19_10195</name>
</gene>